<dbReference type="Pfam" id="PF00092">
    <property type="entry name" value="VWA"/>
    <property type="match status" value="1"/>
</dbReference>
<accession>A0A6B9ZHC6</accession>
<dbReference type="PROSITE" id="PS50234">
    <property type="entry name" value="VWFA"/>
    <property type="match status" value="1"/>
</dbReference>
<dbReference type="AlphaFoldDB" id="A0A6B9ZHC6"/>
<evidence type="ECO:0000313" key="2">
    <source>
        <dbReference type="EMBL" id="QHS60901.1"/>
    </source>
</evidence>
<feature type="domain" description="VWFA" evidence="1">
    <location>
        <begin position="82"/>
        <end position="255"/>
    </location>
</feature>
<evidence type="ECO:0000259" key="1">
    <source>
        <dbReference type="PROSITE" id="PS50234"/>
    </source>
</evidence>
<sequence length="464" mass="51614">MHYALLFLASLSIPVWLTSAGGTSARREEEMTAVLSDDKKVVEWYVKPGNSWVYQNSSGDSYLYVNIKSGEGPTTKPRVPLNISLVLDRSGSMEGDKIRYARQAAKFLIDQLNSTDYLSIVNYDDQVEVSSASQLVKNKEALKSVIDKISDRGATNLSGGMLEGYSQAKATRKEGYVNRVLLLTDGLANQGITDPQALKKLAENKYKEEGVALSTFGLGADYNEDLLTMLAETGRANYYFIDSPDKIPQIFASELKGLLSVVAQHAWAEVTIPQNMECVHVYGYPYEVKNGKVLIRFNDLYANDEKAILIKLTSKGSYTGDLRFDCSVGYTDAASFEQVKEGKPVVVKMTSDKELIKTGEEKDVQEMLALFESTEHFDDIMADVDKGQYESARKKGAAAIQALKEKQAVYNSPKLAAQVQKMSSYVQQMDAVKVMRASEKNMYQKMNKSMNYNMKKGRAVDVKK</sequence>
<dbReference type="KEGG" id="chih:GWR21_15250"/>
<dbReference type="PANTHER" id="PTHR10579:SF43">
    <property type="entry name" value="ZINC FINGER (C3HC4-TYPE RING FINGER) FAMILY PROTEIN"/>
    <property type="match status" value="1"/>
</dbReference>
<organism evidence="2 3">
    <name type="scientific">Chitinophaga agri</name>
    <dbReference type="NCBI Taxonomy" id="2703787"/>
    <lineage>
        <taxon>Bacteria</taxon>
        <taxon>Pseudomonadati</taxon>
        <taxon>Bacteroidota</taxon>
        <taxon>Chitinophagia</taxon>
        <taxon>Chitinophagales</taxon>
        <taxon>Chitinophagaceae</taxon>
        <taxon>Chitinophaga</taxon>
    </lineage>
</organism>
<protein>
    <submittedName>
        <fullName evidence="2">VWA domain-containing protein</fullName>
    </submittedName>
</protein>
<name>A0A6B9ZHC6_9BACT</name>
<dbReference type="PANTHER" id="PTHR10579">
    <property type="entry name" value="CALCIUM-ACTIVATED CHLORIDE CHANNEL REGULATOR"/>
    <property type="match status" value="1"/>
</dbReference>
<dbReference type="RefSeq" id="WP_162332584.1">
    <property type="nucleotide sequence ID" value="NZ_CP048113.1"/>
</dbReference>
<dbReference type="SUPFAM" id="SSF53300">
    <property type="entry name" value="vWA-like"/>
    <property type="match status" value="1"/>
</dbReference>
<dbReference type="Gene3D" id="3.40.50.410">
    <property type="entry name" value="von Willebrand factor, type A domain"/>
    <property type="match status" value="1"/>
</dbReference>
<proteinExistence type="predicted"/>
<dbReference type="InterPro" id="IPR002035">
    <property type="entry name" value="VWF_A"/>
</dbReference>
<gene>
    <name evidence="2" type="ORF">GWR21_15250</name>
</gene>
<dbReference type="InterPro" id="IPR036465">
    <property type="entry name" value="vWFA_dom_sf"/>
</dbReference>
<dbReference type="Proteomes" id="UP000476411">
    <property type="component" value="Chromosome"/>
</dbReference>
<reference evidence="2 3" key="1">
    <citation type="submission" date="2020-01" db="EMBL/GenBank/DDBJ databases">
        <title>Complete genome sequence of Chitinophaga sp. H33E-04 isolated from quinoa roots.</title>
        <authorList>
            <person name="Weon H.-Y."/>
            <person name="Lee S.A."/>
        </authorList>
    </citation>
    <scope>NUCLEOTIDE SEQUENCE [LARGE SCALE GENOMIC DNA]</scope>
    <source>
        <strain evidence="2 3">H33E-04</strain>
    </source>
</reference>
<keyword evidence="3" id="KW-1185">Reference proteome</keyword>
<dbReference type="InterPro" id="IPR051266">
    <property type="entry name" value="CLCR"/>
</dbReference>
<dbReference type="EMBL" id="CP048113">
    <property type="protein sequence ID" value="QHS60901.1"/>
    <property type="molecule type" value="Genomic_DNA"/>
</dbReference>
<evidence type="ECO:0000313" key="3">
    <source>
        <dbReference type="Proteomes" id="UP000476411"/>
    </source>
</evidence>
<dbReference type="SMART" id="SM00327">
    <property type="entry name" value="VWA"/>
    <property type="match status" value="1"/>
</dbReference>